<keyword evidence="5" id="KW-1185">Reference proteome</keyword>
<organism evidence="4 5">
    <name type="scientific">Pichia sorbitophila (strain ATCC MYA-4447 / BCRC 22081 / CBS 7064 / NBRC 10061 / NRRL Y-12695)</name>
    <name type="common">Hybrid yeast</name>
    <dbReference type="NCBI Taxonomy" id="559304"/>
    <lineage>
        <taxon>Eukaryota</taxon>
        <taxon>Fungi</taxon>
        <taxon>Dikarya</taxon>
        <taxon>Ascomycota</taxon>
        <taxon>Saccharomycotina</taxon>
        <taxon>Pichiomycetes</taxon>
        <taxon>Debaryomycetaceae</taxon>
        <taxon>Millerozyma</taxon>
    </lineage>
</organism>
<dbReference type="eggNOG" id="ENOG502SA5C">
    <property type="taxonomic scope" value="Eukaryota"/>
</dbReference>
<dbReference type="OrthoDB" id="4092812at2759"/>
<dbReference type="Proteomes" id="UP000005222">
    <property type="component" value="Chromosome H"/>
</dbReference>
<reference evidence="4" key="1">
    <citation type="submission" date="2011-10" db="EMBL/GenBank/DDBJ databases">
        <authorList>
            <person name="Genoscope - CEA"/>
        </authorList>
    </citation>
    <scope>NUCLEOTIDE SEQUENCE</scope>
</reference>
<sequence>MIFLLIIIALILVFLVLALPYLSGVTKYEFDKKQKSDRKTKEHTSKPVHEYQAYTPPDEAFMSEQEKRDRLEALKEKASALKEKSSVTSSDIPFKIRLQDGENMLRKRKTEKLDFNPDPNEYDYDIDELIREEGEKAAAVTAASDRTFQASTPGQAKDLV</sequence>
<feature type="compositionally biased region" description="Polar residues" evidence="1">
    <location>
        <begin position="144"/>
        <end position="154"/>
    </location>
</feature>
<dbReference type="Proteomes" id="UP000005222">
    <property type="component" value="Chromosome G"/>
</dbReference>
<keyword evidence="2" id="KW-0732">Signal</keyword>
<dbReference type="FunCoup" id="G8YI06">
    <property type="interactions" value="119"/>
</dbReference>
<protein>
    <submittedName>
        <fullName evidence="4">Piso0_003406 protein</fullName>
    </submittedName>
</protein>
<dbReference type="HOGENOM" id="CLU_133357_0_0_1"/>
<evidence type="ECO:0000256" key="1">
    <source>
        <dbReference type="SAM" id="MobiDB-lite"/>
    </source>
</evidence>
<evidence type="ECO:0000313" key="5">
    <source>
        <dbReference type="Proteomes" id="UP000005222"/>
    </source>
</evidence>
<accession>G8YI06</accession>
<dbReference type="EMBL" id="FO082052">
    <property type="protein sequence ID" value="CCE81058.1"/>
    <property type="molecule type" value="Genomic_DNA"/>
</dbReference>
<name>G8YI06_PICSO</name>
<reference evidence="5" key="2">
    <citation type="journal article" date="2012" name="G3 (Bethesda)">
        <title>Pichia sorbitophila, an interspecies yeast hybrid reveals early steps of genome resolution following polyploidization.</title>
        <authorList>
            <person name="Leh Louis V."/>
            <person name="Despons L."/>
            <person name="Friedrich A."/>
            <person name="Martin T."/>
            <person name="Durrens P."/>
            <person name="Casaregola S."/>
            <person name="Neuveglise C."/>
            <person name="Fairhead C."/>
            <person name="Marck C."/>
            <person name="Cruz J.A."/>
            <person name="Straub M.L."/>
            <person name="Kugler V."/>
            <person name="Sacerdot C."/>
            <person name="Uzunov Z."/>
            <person name="Thierry A."/>
            <person name="Weiss S."/>
            <person name="Bleykasten C."/>
            <person name="De Montigny J."/>
            <person name="Jacques N."/>
            <person name="Jung P."/>
            <person name="Lemaire M."/>
            <person name="Mallet S."/>
            <person name="Morel G."/>
            <person name="Richard G.F."/>
            <person name="Sarkar A."/>
            <person name="Savel G."/>
            <person name="Schacherer J."/>
            <person name="Seret M.L."/>
            <person name="Talla E."/>
            <person name="Samson G."/>
            <person name="Jubin C."/>
            <person name="Poulain J."/>
            <person name="Vacherie B."/>
            <person name="Barbe V."/>
            <person name="Pelletier E."/>
            <person name="Sherman D.J."/>
            <person name="Westhof E."/>
            <person name="Weissenbach J."/>
            <person name="Baret P.V."/>
            <person name="Wincker P."/>
            <person name="Gaillardin C."/>
            <person name="Dujon B."/>
            <person name="Souciet J.L."/>
        </authorList>
    </citation>
    <scope>NUCLEOTIDE SEQUENCE [LARGE SCALE GENOMIC DNA]</scope>
    <source>
        <strain evidence="5">ATCC MYA-4447 / BCRC 22081 / CBS 7064 / NBRC 10061 / NRRL Y-12695</strain>
    </source>
</reference>
<evidence type="ECO:0000256" key="2">
    <source>
        <dbReference type="SAM" id="SignalP"/>
    </source>
</evidence>
<dbReference type="EMBL" id="FO082053">
    <property type="protein sequence ID" value="CCE80293.1"/>
    <property type="molecule type" value="Genomic_DNA"/>
</dbReference>
<feature type="signal peptide" evidence="2">
    <location>
        <begin position="1"/>
        <end position="18"/>
    </location>
</feature>
<feature type="region of interest" description="Disordered" evidence="1">
    <location>
        <begin position="33"/>
        <end position="68"/>
    </location>
</feature>
<evidence type="ECO:0000313" key="3">
    <source>
        <dbReference type="EMBL" id="CCE80293.1"/>
    </source>
</evidence>
<feature type="region of interest" description="Disordered" evidence="1">
    <location>
        <begin position="137"/>
        <end position="160"/>
    </location>
</feature>
<proteinExistence type="predicted"/>
<dbReference type="AlphaFoldDB" id="G8YI06"/>
<gene>
    <name evidence="4" type="primary">Piso0_003406</name>
    <name evidence="3" type="ORF">GNLVRS01_PISO0G11622g</name>
    <name evidence="4" type="ORF">GNLVRS01_PISO0H11623g</name>
</gene>
<feature type="compositionally biased region" description="Basic and acidic residues" evidence="1">
    <location>
        <begin position="33"/>
        <end position="49"/>
    </location>
</feature>
<evidence type="ECO:0000313" key="4">
    <source>
        <dbReference type="EMBL" id="CCE81058.1"/>
    </source>
</evidence>
<dbReference type="InParanoid" id="G8YI06"/>
<feature type="chain" id="PRO_5007664978" evidence="2">
    <location>
        <begin position="19"/>
        <end position="160"/>
    </location>
</feature>